<dbReference type="STRING" id="1513896.SAMN05660841_03419"/>
<reference evidence="4" key="1">
    <citation type="submission" date="2017-02" db="EMBL/GenBank/DDBJ databases">
        <authorList>
            <person name="Varghese N."/>
            <person name="Submissions S."/>
        </authorList>
    </citation>
    <scope>NUCLEOTIDE SEQUENCE [LARGE SCALE GENOMIC DNA]</scope>
    <source>
        <strain evidence="4">DSM 24091</strain>
    </source>
</reference>
<name>A0A1T5FNR6_9SPHI</name>
<evidence type="ECO:0000313" key="3">
    <source>
        <dbReference type="EMBL" id="SKB97750.1"/>
    </source>
</evidence>
<dbReference type="Proteomes" id="UP000190150">
    <property type="component" value="Unassembled WGS sequence"/>
</dbReference>
<evidence type="ECO:0000259" key="2">
    <source>
        <dbReference type="Pfam" id="PF06283"/>
    </source>
</evidence>
<proteinExistence type="predicted"/>
<keyword evidence="1" id="KW-0732">Signal</keyword>
<dbReference type="RefSeq" id="WP_079644904.1">
    <property type="nucleotide sequence ID" value="NZ_FUZF01000017.1"/>
</dbReference>
<dbReference type="InterPro" id="IPR029010">
    <property type="entry name" value="ThuA-like"/>
</dbReference>
<feature type="domain" description="ThuA-like" evidence="2">
    <location>
        <begin position="26"/>
        <end position="236"/>
    </location>
</feature>
<keyword evidence="4" id="KW-1185">Reference proteome</keyword>
<evidence type="ECO:0000256" key="1">
    <source>
        <dbReference type="SAM" id="SignalP"/>
    </source>
</evidence>
<dbReference type="Pfam" id="PF06283">
    <property type="entry name" value="ThuA"/>
    <property type="match status" value="1"/>
</dbReference>
<dbReference type="PANTHER" id="PTHR40469">
    <property type="entry name" value="SECRETED GLYCOSYL HYDROLASE"/>
    <property type="match status" value="1"/>
</dbReference>
<dbReference type="Gene3D" id="3.40.50.880">
    <property type="match status" value="1"/>
</dbReference>
<accession>A0A1T5FNR6</accession>
<feature type="chain" id="PRO_5013273247" description="ThuA-like domain-containing protein" evidence="1">
    <location>
        <begin position="22"/>
        <end position="240"/>
    </location>
</feature>
<dbReference type="SUPFAM" id="SSF52317">
    <property type="entry name" value="Class I glutamine amidotransferase-like"/>
    <property type="match status" value="1"/>
</dbReference>
<dbReference type="EMBL" id="FUZF01000017">
    <property type="protein sequence ID" value="SKB97750.1"/>
    <property type="molecule type" value="Genomic_DNA"/>
</dbReference>
<sequence length="240" mass="27213">MKNLSFFLLIVLVLTKANSFAQQAKNVLIFSKTTGFRHNSIPKGVRVVTDLFAKQGIKSFHTEDAAFFCQDSLNNYDAVLFLSTTGDIFTTEQKAAFQAFIQAGNGYVGIHAASDTEFNWPWYGQLVGGYFSSHPSVQEAKIEVQNRKHPATKHLQRVWFHKDEWYDFKDVKEGLNILMTLDEGSYKGGKMGKFHPIAWFQEFDGGRSFYTGLGHTEESFDSIDFQKHIVGGVKYVLKLN</sequence>
<organism evidence="3 4">
    <name type="scientific">Sphingobacterium nematocida</name>
    <dbReference type="NCBI Taxonomy" id="1513896"/>
    <lineage>
        <taxon>Bacteria</taxon>
        <taxon>Pseudomonadati</taxon>
        <taxon>Bacteroidota</taxon>
        <taxon>Sphingobacteriia</taxon>
        <taxon>Sphingobacteriales</taxon>
        <taxon>Sphingobacteriaceae</taxon>
        <taxon>Sphingobacterium</taxon>
    </lineage>
</organism>
<protein>
    <recommendedName>
        <fullName evidence="2">ThuA-like domain-containing protein</fullName>
    </recommendedName>
</protein>
<dbReference type="PANTHER" id="PTHR40469:SF2">
    <property type="entry name" value="GALACTOSE-BINDING DOMAIN-LIKE SUPERFAMILY PROTEIN"/>
    <property type="match status" value="1"/>
</dbReference>
<dbReference type="OrthoDB" id="9816308at2"/>
<dbReference type="AlphaFoldDB" id="A0A1T5FNR6"/>
<gene>
    <name evidence="3" type="ORF">SAMN05660841_03419</name>
</gene>
<evidence type="ECO:0000313" key="4">
    <source>
        <dbReference type="Proteomes" id="UP000190150"/>
    </source>
</evidence>
<dbReference type="InterPro" id="IPR029062">
    <property type="entry name" value="Class_I_gatase-like"/>
</dbReference>
<feature type="signal peptide" evidence="1">
    <location>
        <begin position="1"/>
        <end position="21"/>
    </location>
</feature>